<dbReference type="EMBL" id="FOSF01000016">
    <property type="protein sequence ID" value="SFK03317.1"/>
    <property type="molecule type" value="Genomic_DNA"/>
</dbReference>
<dbReference type="OrthoDB" id="7052764at2"/>
<dbReference type="Proteomes" id="UP000243374">
    <property type="component" value="Unassembled WGS sequence"/>
</dbReference>
<protein>
    <submittedName>
        <fullName evidence="2">Uncharacterized protein</fullName>
    </submittedName>
</protein>
<reference evidence="2 3" key="1">
    <citation type="submission" date="2016-10" db="EMBL/GenBank/DDBJ databases">
        <authorList>
            <person name="Varghese N."/>
            <person name="Submissions S."/>
        </authorList>
    </citation>
    <scope>NUCLEOTIDE SEQUENCE [LARGE SCALE GENOMIC DNA]</scope>
    <source>
        <strain evidence="2 3">22B</strain>
    </source>
</reference>
<sequence>MKRLVKYLAVFSAVILIIFSIALVIASNLYNSKIQSVIRKINSKQHYAVLNYSPLSSSILDKEGLLSVEVPASKYGKIKAVFKVNVDFSFSSVKATFSKMDHEGNIDSILASMKIPPLKLDGAIAFYPWQLKGSGAVKTSAFTLPVEGGECRFGENSFYVSGRSKTSLDVGFASAGIKCHAYEYYNHKPAYQVDFLDLKVTAKPVLDIENKNVSLDKVNVKFDTLMVDTSTIYMIGFSPEDKVRDPSLRDSFKLSAFNVDLSLSDKDYYNRRELSSDGSMTIEFAMPHEKDSKVLPYYDLSDLNYDVKIGNFNVEALIAAAKHPEAVNRIIAALSKPLNFNLKNLSFRHAGSNVSTSGRASVILDPNSGKPQNVDATISAKADRAFVDSLVSAQYEQGLFDLMQSGAINLSRGVYSTTLDIKGKDIRLNGVPYNASDDRNDSESESDVSVPQKSLDE</sequence>
<organism evidence="2 3">
    <name type="scientific">Succinivibrio dextrinosolvens</name>
    <dbReference type="NCBI Taxonomy" id="83771"/>
    <lineage>
        <taxon>Bacteria</taxon>
        <taxon>Pseudomonadati</taxon>
        <taxon>Pseudomonadota</taxon>
        <taxon>Gammaproteobacteria</taxon>
        <taxon>Aeromonadales</taxon>
        <taxon>Succinivibrionaceae</taxon>
        <taxon>Succinivibrio</taxon>
    </lineage>
</organism>
<proteinExistence type="predicted"/>
<keyword evidence="3" id="KW-1185">Reference proteome</keyword>
<gene>
    <name evidence="2" type="ORF">SAMN04487865_101628</name>
</gene>
<evidence type="ECO:0000256" key="1">
    <source>
        <dbReference type="SAM" id="MobiDB-lite"/>
    </source>
</evidence>
<evidence type="ECO:0000313" key="3">
    <source>
        <dbReference type="Proteomes" id="UP000243374"/>
    </source>
</evidence>
<dbReference type="RefSeq" id="WP_074840279.1">
    <property type="nucleotide sequence ID" value="NZ_CP047056.1"/>
</dbReference>
<accession>A0A662Z9V1</accession>
<evidence type="ECO:0000313" key="2">
    <source>
        <dbReference type="EMBL" id="SFK03317.1"/>
    </source>
</evidence>
<name>A0A662Z9V1_9GAMM</name>
<feature type="region of interest" description="Disordered" evidence="1">
    <location>
        <begin position="432"/>
        <end position="457"/>
    </location>
</feature>
<dbReference type="AlphaFoldDB" id="A0A662Z9V1"/>